<feature type="domain" description="Amidohydrolase-related" evidence="2">
    <location>
        <begin position="78"/>
        <end position="335"/>
    </location>
</feature>
<dbReference type="Proteomes" id="UP000011607">
    <property type="component" value="Unassembled WGS sequence"/>
</dbReference>
<comment type="caution">
    <text evidence="3">The sequence shown here is derived from an EMBL/GenBank/DDBJ whole genome shotgun (WGS) entry which is preliminary data.</text>
</comment>
<keyword evidence="3" id="KW-0378">Hydrolase</keyword>
<dbReference type="STRING" id="1227454.C446_12057"/>
<dbReference type="EMBL" id="AOMA01000120">
    <property type="protein sequence ID" value="EMA35656.1"/>
    <property type="molecule type" value="Genomic_DNA"/>
</dbReference>
<reference evidence="3 4" key="1">
    <citation type="journal article" date="2014" name="PLoS Genet.">
        <title>Phylogenetically driven sequencing of extremely halophilic archaea reveals strategies for static and dynamic osmo-response.</title>
        <authorList>
            <person name="Becker E.A."/>
            <person name="Seitzer P.M."/>
            <person name="Tritt A."/>
            <person name="Larsen D."/>
            <person name="Krusor M."/>
            <person name="Yao A.I."/>
            <person name="Wu D."/>
            <person name="Madern D."/>
            <person name="Eisen J.A."/>
            <person name="Darling A.E."/>
            <person name="Facciotti M.T."/>
        </authorList>
    </citation>
    <scope>NUCLEOTIDE SEQUENCE [LARGE SCALE GENOMIC DNA]</scope>
    <source>
        <strain evidence="3 4">JCM 10879</strain>
    </source>
</reference>
<evidence type="ECO:0000313" key="3">
    <source>
        <dbReference type="EMBL" id="EMA35656.1"/>
    </source>
</evidence>
<name>M0LQA5_9EURY</name>
<sequence length="353" mass="38707">MARSLPSDRSSSSPNLNPGPSRRRFLADTGTASGLALGGAAGTVDARGSSGGSSGTDPGPESAASPDQADDVADLPLIDAHTHLLPTGTLGRDPFSVDELVAWLDDNGVDRAVVHPLESPESYPVQTPSWWVLDEVDAASDRLVPFCTIDPRTLVYEDDFGAVTERLERYVDRGARGFGELKAGLPIDDRQLETLYERCADHELPILFHTDEKAMVDEVGLPNLEDVVASYPEVEFIAHAHAWWAHISADVESDDRGSYPSGPIEPGGRIPELLAEYDNLYGDISARSGWNALARDEEYAQSFLEEHHEQLVFGTDSLSPDQQIPHFDLFERFDLPLEAWADVRYRTLESVLR</sequence>
<organism evidence="3 4">
    <name type="scientific">Halobiforma nitratireducens JCM 10879</name>
    <dbReference type="NCBI Taxonomy" id="1227454"/>
    <lineage>
        <taxon>Archaea</taxon>
        <taxon>Methanobacteriati</taxon>
        <taxon>Methanobacteriota</taxon>
        <taxon>Stenosarchaea group</taxon>
        <taxon>Halobacteria</taxon>
        <taxon>Halobacteriales</taxon>
        <taxon>Natrialbaceae</taxon>
        <taxon>Halobiforma</taxon>
    </lineage>
</organism>
<dbReference type="GO" id="GO:0016787">
    <property type="term" value="F:hydrolase activity"/>
    <property type="evidence" value="ECO:0007669"/>
    <property type="project" value="UniProtKB-KW"/>
</dbReference>
<dbReference type="InterPro" id="IPR032466">
    <property type="entry name" value="Metal_Hydrolase"/>
</dbReference>
<dbReference type="InterPro" id="IPR006680">
    <property type="entry name" value="Amidohydro-rel"/>
</dbReference>
<dbReference type="Pfam" id="PF04909">
    <property type="entry name" value="Amidohydro_2"/>
    <property type="match status" value="1"/>
</dbReference>
<gene>
    <name evidence="3" type="ORF">C446_12057</name>
</gene>
<dbReference type="OrthoDB" id="34429at2157"/>
<feature type="region of interest" description="Disordered" evidence="1">
    <location>
        <begin position="1"/>
        <end position="68"/>
    </location>
</feature>
<protein>
    <submittedName>
        <fullName evidence="3">Amidohydrolase 2</fullName>
    </submittedName>
</protein>
<dbReference type="PROSITE" id="PS51318">
    <property type="entry name" value="TAT"/>
    <property type="match status" value="1"/>
</dbReference>
<dbReference type="RefSeq" id="WP_006673322.1">
    <property type="nucleotide sequence ID" value="NZ_AOMA01000120.1"/>
</dbReference>
<proteinExistence type="predicted"/>
<evidence type="ECO:0000256" key="1">
    <source>
        <dbReference type="SAM" id="MobiDB-lite"/>
    </source>
</evidence>
<dbReference type="SUPFAM" id="SSF51556">
    <property type="entry name" value="Metallo-dependent hydrolases"/>
    <property type="match status" value="1"/>
</dbReference>
<dbReference type="eggNOG" id="arCOG01931">
    <property type="taxonomic scope" value="Archaea"/>
</dbReference>
<keyword evidence="4" id="KW-1185">Reference proteome</keyword>
<evidence type="ECO:0000259" key="2">
    <source>
        <dbReference type="Pfam" id="PF04909"/>
    </source>
</evidence>
<dbReference type="Gene3D" id="3.20.20.140">
    <property type="entry name" value="Metal-dependent hydrolases"/>
    <property type="match status" value="1"/>
</dbReference>
<dbReference type="AlphaFoldDB" id="M0LQA5"/>
<accession>M0LQA5</accession>
<feature type="compositionally biased region" description="Low complexity" evidence="1">
    <location>
        <begin position="1"/>
        <end position="20"/>
    </location>
</feature>
<evidence type="ECO:0000313" key="4">
    <source>
        <dbReference type="Proteomes" id="UP000011607"/>
    </source>
</evidence>
<dbReference type="InterPro" id="IPR006311">
    <property type="entry name" value="TAT_signal"/>
</dbReference>